<dbReference type="Gene3D" id="3.30.300.20">
    <property type="match status" value="1"/>
</dbReference>
<protein>
    <submittedName>
        <fullName evidence="1">Putative OsmC-like protein</fullName>
    </submittedName>
</protein>
<keyword evidence="2" id="KW-1185">Reference proteome</keyword>
<dbReference type="EMBL" id="JACHMH010000001">
    <property type="protein sequence ID" value="MBB4681196.1"/>
    <property type="molecule type" value="Genomic_DNA"/>
</dbReference>
<proteinExistence type="predicted"/>
<dbReference type="Proteomes" id="UP000533598">
    <property type="component" value="Unassembled WGS sequence"/>
</dbReference>
<dbReference type="InterPro" id="IPR015946">
    <property type="entry name" value="KH_dom-like_a/b"/>
</dbReference>
<dbReference type="RefSeq" id="WP_185007595.1">
    <property type="nucleotide sequence ID" value="NZ_BAAAUI010000045.1"/>
</dbReference>
<evidence type="ECO:0000313" key="1">
    <source>
        <dbReference type="EMBL" id="MBB4681196.1"/>
    </source>
</evidence>
<name>A0A7W7CJZ1_9PSEU</name>
<gene>
    <name evidence="1" type="ORF">HNR67_007314</name>
</gene>
<dbReference type="AlphaFoldDB" id="A0A7W7CJZ1"/>
<accession>A0A7W7CJZ1</accession>
<dbReference type="InterPro" id="IPR052924">
    <property type="entry name" value="OsmC/Ohr_hydroprdx_reductase"/>
</dbReference>
<dbReference type="PANTHER" id="PTHR35368:SF1">
    <property type="entry name" value="HYDROPEROXIDE REDUCTASE"/>
    <property type="match status" value="1"/>
</dbReference>
<reference evidence="1 2" key="1">
    <citation type="submission" date="2020-08" db="EMBL/GenBank/DDBJ databases">
        <title>Sequencing the genomes of 1000 actinobacteria strains.</title>
        <authorList>
            <person name="Klenk H.-P."/>
        </authorList>
    </citation>
    <scope>NUCLEOTIDE SEQUENCE [LARGE SCALE GENOMIC DNA]</scope>
    <source>
        <strain evidence="1 2">DSM 44230</strain>
    </source>
</reference>
<dbReference type="SUPFAM" id="SSF82784">
    <property type="entry name" value="OsmC-like"/>
    <property type="match status" value="1"/>
</dbReference>
<comment type="caution">
    <text evidence="1">The sequence shown here is derived from an EMBL/GenBank/DDBJ whole genome shotgun (WGS) entry which is preliminary data.</text>
</comment>
<dbReference type="InterPro" id="IPR036102">
    <property type="entry name" value="OsmC/Ohrsf"/>
</dbReference>
<sequence>MSLTDVIEATRSAVAEDPYHAGAVFDAHCAVVAGTDTRVRVRIRGHEQTADETVARGGADTGPNPVEYALAALGSCQVVTYQFWAAKLRLRLSSVSVEVTGELDRRGFFGLTEHTRPGYTGITVRVRLDGPETRERYEELRREVDRHCPVLDLFRAETPVGTELR</sequence>
<organism evidence="1 2">
    <name type="scientific">Crossiella cryophila</name>
    <dbReference type="NCBI Taxonomy" id="43355"/>
    <lineage>
        <taxon>Bacteria</taxon>
        <taxon>Bacillati</taxon>
        <taxon>Actinomycetota</taxon>
        <taxon>Actinomycetes</taxon>
        <taxon>Pseudonocardiales</taxon>
        <taxon>Pseudonocardiaceae</taxon>
        <taxon>Crossiella</taxon>
    </lineage>
</organism>
<dbReference type="PANTHER" id="PTHR35368">
    <property type="entry name" value="HYDROPEROXIDE REDUCTASE"/>
    <property type="match status" value="1"/>
</dbReference>
<evidence type="ECO:0000313" key="2">
    <source>
        <dbReference type="Proteomes" id="UP000533598"/>
    </source>
</evidence>
<dbReference type="InterPro" id="IPR003718">
    <property type="entry name" value="OsmC/Ohr_fam"/>
</dbReference>
<dbReference type="Pfam" id="PF02566">
    <property type="entry name" value="OsmC"/>
    <property type="match status" value="1"/>
</dbReference>